<keyword evidence="3" id="KW-1185">Reference proteome</keyword>
<proteinExistence type="predicted"/>
<evidence type="ECO:0000313" key="2">
    <source>
        <dbReference type="EMBL" id="KRM93991.1"/>
    </source>
</evidence>
<dbReference type="STRING" id="1423802.FC56_GL000713"/>
<dbReference type="PATRIC" id="fig|1423802.4.peg.724"/>
<gene>
    <name evidence="2" type="ORF">FC56_GL000713</name>
</gene>
<dbReference type="EMBL" id="AYZR01000008">
    <property type="protein sequence ID" value="KRM93991.1"/>
    <property type="molecule type" value="Genomic_DNA"/>
</dbReference>
<keyword evidence="1" id="KW-1133">Transmembrane helix</keyword>
<comment type="caution">
    <text evidence="2">The sequence shown here is derived from an EMBL/GenBank/DDBJ whole genome shotgun (WGS) entry which is preliminary data.</text>
</comment>
<organism evidence="2 3">
    <name type="scientific">Lentilactobacillus senioris DSM 24302 = JCM 17472</name>
    <dbReference type="NCBI Taxonomy" id="1423802"/>
    <lineage>
        <taxon>Bacteria</taxon>
        <taxon>Bacillati</taxon>
        <taxon>Bacillota</taxon>
        <taxon>Bacilli</taxon>
        <taxon>Lactobacillales</taxon>
        <taxon>Lactobacillaceae</taxon>
        <taxon>Lentilactobacillus</taxon>
    </lineage>
</organism>
<evidence type="ECO:0000256" key="1">
    <source>
        <dbReference type="SAM" id="Phobius"/>
    </source>
</evidence>
<dbReference type="Proteomes" id="UP000051256">
    <property type="component" value="Unassembled WGS sequence"/>
</dbReference>
<dbReference type="AlphaFoldDB" id="A0A0R2CR35"/>
<sequence length="53" mass="6319">MWMFVLLWLLIIAVIRVIFTPILIRVFMNIDRKKELLAKQKQGDDGDEKTDRS</sequence>
<name>A0A0R2CR35_9LACO</name>
<evidence type="ECO:0000313" key="3">
    <source>
        <dbReference type="Proteomes" id="UP000051256"/>
    </source>
</evidence>
<protein>
    <submittedName>
        <fullName evidence="2">Uncharacterized protein</fullName>
    </submittedName>
</protein>
<keyword evidence="1" id="KW-0472">Membrane</keyword>
<keyword evidence="1" id="KW-0812">Transmembrane</keyword>
<accession>A0A0R2CR35</accession>
<reference evidence="2 3" key="1">
    <citation type="journal article" date="2015" name="Genome Announc.">
        <title>Expanding the biotechnology potential of lactobacilli through comparative genomics of 213 strains and associated genera.</title>
        <authorList>
            <person name="Sun Z."/>
            <person name="Harris H.M."/>
            <person name="McCann A."/>
            <person name="Guo C."/>
            <person name="Argimon S."/>
            <person name="Zhang W."/>
            <person name="Yang X."/>
            <person name="Jeffery I.B."/>
            <person name="Cooney J.C."/>
            <person name="Kagawa T.F."/>
            <person name="Liu W."/>
            <person name="Song Y."/>
            <person name="Salvetti E."/>
            <person name="Wrobel A."/>
            <person name="Rasinkangas P."/>
            <person name="Parkhill J."/>
            <person name="Rea M.C."/>
            <person name="O'Sullivan O."/>
            <person name="Ritari J."/>
            <person name="Douillard F.P."/>
            <person name="Paul Ross R."/>
            <person name="Yang R."/>
            <person name="Briner A.E."/>
            <person name="Felis G.E."/>
            <person name="de Vos W.M."/>
            <person name="Barrangou R."/>
            <person name="Klaenhammer T.R."/>
            <person name="Caufield P.W."/>
            <person name="Cui Y."/>
            <person name="Zhang H."/>
            <person name="O'Toole P.W."/>
        </authorList>
    </citation>
    <scope>NUCLEOTIDE SEQUENCE [LARGE SCALE GENOMIC DNA]</scope>
    <source>
        <strain evidence="2 3">DSM 24302</strain>
    </source>
</reference>
<feature type="transmembrane region" description="Helical" evidence="1">
    <location>
        <begin position="6"/>
        <end position="27"/>
    </location>
</feature>